<organism evidence="7 8">
    <name type="scientific">Halorubrum rutilum</name>
    <dbReference type="NCBI Taxonomy" id="1364933"/>
    <lineage>
        <taxon>Archaea</taxon>
        <taxon>Methanobacteriati</taxon>
        <taxon>Methanobacteriota</taxon>
        <taxon>Stenosarchaea group</taxon>
        <taxon>Halobacteria</taxon>
        <taxon>Halobacteriales</taxon>
        <taxon>Haloferacaceae</taxon>
        <taxon>Halorubrum</taxon>
    </lineage>
</organism>
<dbReference type="Proteomes" id="UP001596545">
    <property type="component" value="Unassembled WGS sequence"/>
</dbReference>
<protein>
    <submittedName>
        <fullName evidence="7">N-acyl homoserine lactonase family protein</fullName>
    </submittedName>
</protein>
<dbReference type="SUPFAM" id="SSF56281">
    <property type="entry name" value="Metallo-hydrolase/oxidoreductase"/>
    <property type="match status" value="1"/>
</dbReference>
<proteinExistence type="inferred from homology"/>
<dbReference type="SMART" id="SM00849">
    <property type="entry name" value="Lactamase_B"/>
    <property type="match status" value="1"/>
</dbReference>
<dbReference type="CDD" id="cd07729">
    <property type="entry name" value="AHL_lactonase_MBL-fold"/>
    <property type="match status" value="1"/>
</dbReference>
<dbReference type="Gene3D" id="3.60.15.10">
    <property type="entry name" value="Ribonuclease Z/Hydroxyacylglutathione hydrolase-like"/>
    <property type="match status" value="1"/>
</dbReference>
<keyword evidence="4" id="KW-0378">Hydrolase</keyword>
<evidence type="ECO:0000256" key="2">
    <source>
        <dbReference type="ARBA" id="ARBA00007749"/>
    </source>
</evidence>
<name>A0ABD6AI85_9EURY</name>
<sequence length="235" mass="25046">MDADVLVAGESGTIEAPSTVSLIEAEETVLVDTSFGEPALMAERHPEFRCHRTADQELEAVLAAEGVSPGAVDSIVFSHLDWDHCYNLSLFDADTTLYVQREELGYAVAPYPPHAVRYDAPSAGHEPPWSTADLTALNGETTICDGVVAFPTPGHTVGHQSVAVETRTGTTVIAADAVPTFANVALDAATPQRPGIAMDEIAWWESATEVLERGDRILPGHEWEILDAAPAGLCD</sequence>
<evidence type="ECO:0000256" key="5">
    <source>
        <dbReference type="ARBA" id="ARBA00022833"/>
    </source>
</evidence>
<comment type="similarity">
    <text evidence="2">Belongs to the metallo-beta-lactamase superfamily.</text>
</comment>
<evidence type="ECO:0000256" key="1">
    <source>
        <dbReference type="ARBA" id="ARBA00001947"/>
    </source>
</evidence>
<accession>A0ABD6AI85</accession>
<evidence type="ECO:0000313" key="7">
    <source>
        <dbReference type="EMBL" id="MFC7323682.1"/>
    </source>
</evidence>
<evidence type="ECO:0000313" key="8">
    <source>
        <dbReference type="Proteomes" id="UP001596545"/>
    </source>
</evidence>
<comment type="cofactor">
    <cofactor evidence="1">
        <name>Zn(2+)</name>
        <dbReference type="ChEBI" id="CHEBI:29105"/>
    </cofactor>
</comment>
<dbReference type="PANTHER" id="PTHR42978:SF7">
    <property type="entry name" value="METALLO-HYDROLASE RV2300C-RELATED"/>
    <property type="match status" value="1"/>
</dbReference>
<feature type="domain" description="Metallo-beta-lactamase" evidence="6">
    <location>
        <begin position="17"/>
        <end position="221"/>
    </location>
</feature>
<dbReference type="Pfam" id="PF00753">
    <property type="entry name" value="Lactamase_B"/>
    <property type="match status" value="1"/>
</dbReference>
<dbReference type="EMBL" id="JBHTBL010000002">
    <property type="protein sequence ID" value="MFC7323682.1"/>
    <property type="molecule type" value="Genomic_DNA"/>
</dbReference>
<keyword evidence="3" id="KW-0479">Metal-binding</keyword>
<dbReference type="PANTHER" id="PTHR42978">
    <property type="entry name" value="QUORUM-QUENCHING LACTONASE YTNP-RELATED-RELATED"/>
    <property type="match status" value="1"/>
</dbReference>
<dbReference type="AlphaFoldDB" id="A0ABD6AI85"/>
<keyword evidence="8" id="KW-1185">Reference proteome</keyword>
<gene>
    <name evidence="7" type="ORF">ACFQMF_03690</name>
</gene>
<comment type="caution">
    <text evidence="7">The sequence shown here is derived from an EMBL/GenBank/DDBJ whole genome shotgun (WGS) entry which is preliminary data.</text>
</comment>
<dbReference type="InterPro" id="IPR036866">
    <property type="entry name" value="RibonucZ/Hydroxyglut_hydro"/>
</dbReference>
<dbReference type="GO" id="GO:0016787">
    <property type="term" value="F:hydrolase activity"/>
    <property type="evidence" value="ECO:0007669"/>
    <property type="project" value="UniProtKB-KW"/>
</dbReference>
<evidence type="ECO:0000256" key="3">
    <source>
        <dbReference type="ARBA" id="ARBA00022723"/>
    </source>
</evidence>
<evidence type="ECO:0000256" key="4">
    <source>
        <dbReference type="ARBA" id="ARBA00022801"/>
    </source>
</evidence>
<evidence type="ECO:0000259" key="6">
    <source>
        <dbReference type="SMART" id="SM00849"/>
    </source>
</evidence>
<reference evidence="7 8" key="1">
    <citation type="journal article" date="2019" name="Int. J. Syst. Evol. Microbiol.">
        <title>The Global Catalogue of Microorganisms (GCM) 10K type strain sequencing project: providing services to taxonomists for standard genome sequencing and annotation.</title>
        <authorList>
            <consortium name="The Broad Institute Genomics Platform"/>
            <consortium name="The Broad Institute Genome Sequencing Center for Infectious Disease"/>
            <person name="Wu L."/>
            <person name="Ma J."/>
        </authorList>
    </citation>
    <scope>NUCLEOTIDE SEQUENCE [LARGE SCALE GENOMIC DNA]</scope>
    <source>
        <strain evidence="7 8">CGMCC 1.12554</strain>
    </source>
</reference>
<dbReference type="GO" id="GO:0046872">
    <property type="term" value="F:metal ion binding"/>
    <property type="evidence" value="ECO:0007669"/>
    <property type="project" value="UniProtKB-KW"/>
</dbReference>
<dbReference type="RefSeq" id="WP_256407645.1">
    <property type="nucleotide sequence ID" value="NZ_JANHDN010000001.1"/>
</dbReference>
<dbReference type="InterPro" id="IPR001279">
    <property type="entry name" value="Metallo-B-lactamas"/>
</dbReference>
<dbReference type="InterPro" id="IPR051013">
    <property type="entry name" value="MBL_superfamily_lactonases"/>
</dbReference>
<keyword evidence="5" id="KW-0862">Zinc</keyword>